<proteinExistence type="inferred from homology"/>
<dbReference type="PANTHER" id="PTHR11138">
    <property type="entry name" value="METHIONYL-TRNA FORMYLTRANSFERASE"/>
    <property type="match status" value="1"/>
</dbReference>
<dbReference type="InterPro" id="IPR005793">
    <property type="entry name" value="Formyl_trans_C"/>
</dbReference>
<dbReference type="InterPro" id="IPR005794">
    <property type="entry name" value="Fmt"/>
</dbReference>
<evidence type="ECO:0000313" key="8">
    <source>
        <dbReference type="EMBL" id="SER54196.1"/>
    </source>
</evidence>
<feature type="domain" description="Formyl transferase C-terminal" evidence="7">
    <location>
        <begin position="205"/>
        <end position="301"/>
    </location>
</feature>
<comment type="function">
    <text evidence="5">Attaches a formyl group to the free amino group of methionyl-tRNA(fMet). The formyl group appears to play a dual role in the initiator identity of N-formylmethionyl-tRNA by promoting its recognition by IF2 and preventing the misappropriation of this tRNA by the elongation apparatus.</text>
</comment>
<dbReference type="CDD" id="cd08704">
    <property type="entry name" value="Met_tRNA_FMT_C"/>
    <property type="match status" value="1"/>
</dbReference>
<dbReference type="GO" id="GO:0005829">
    <property type="term" value="C:cytosol"/>
    <property type="evidence" value="ECO:0007669"/>
    <property type="project" value="TreeGrafter"/>
</dbReference>
<dbReference type="SUPFAM" id="SSF50486">
    <property type="entry name" value="FMT C-terminal domain-like"/>
    <property type="match status" value="1"/>
</dbReference>
<dbReference type="CDD" id="cd08646">
    <property type="entry name" value="FMT_core_Met-tRNA-FMT_N"/>
    <property type="match status" value="1"/>
</dbReference>
<dbReference type="EMBL" id="FOGZ01000002">
    <property type="protein sequence ID" value="SER54196.1"/>
    <property type="molecule type" value="Genomic_DNA"/>
</dbReference>
<evidence type="ECO:0000313" key="9">
    <source>
        <dbReference type="Proteomes" id="UP000198815"/>
    </source>
</evidence>
<dbReference type="PANTHER" id="PTHR11138:SF5">
    <property type="entry name" value="METHIONYL-TRNA FORMYLTRANSFERASE, MITOCHONDRIAL"/>
    <property type="match status" value="1"/>
</dbReference>
<dbReference type="Gene3D" id="3.40.50.12230">
    <property type="match status" value="1"/>
</dbReference>
<dbReference type="NCBIfam" id="TIGR00460">
    <property type="entry name" value="fmt"/>
    <property type="match status" value="1"/>
</dbReference>
<dbReference type="OrthoDB" id="9802815at2"/>
<evidence type="ECO:0000256" key="3">
    <source>
        <dbReference type="ARBA" id="ARBA00022679"/>
    </source>
</evidence>
<dbReference type="Proteomes" id="UP000198815">
    <property type="component" value="Unassembled WGS sequence"/>
</dbReference>
<dbReference type="SUPFAM" id="SSF53328">
    <property type="entry name" value="Formyltransferase"/>
    <property type="match status" value="1"/>
</dbReference>
<dbReference type="InterPro" id="IPR002376">
    <property type="entry name" value="Formyl_transf_N"/>
</dbReference>
<feature type="domain" description="Formyl transferase N-terminal" evidence="6">
    <location>
        <begin position="1"/>
        <end position="178"/>
    </location>
</feature>
<dbReference type="AlphaFoldDB" id="A0A1H9Q0T2"/>
<dbReference type="GO" id="GO:0004479">
    <property type="term" value="F:methionyl-tRNA formyltransferase activity"/>
    <property type="evidence" value="ECO:0007669"/>
    <property type="project" value="UniProtKB-UniRule"/>
</dbReference>
<dbReference type="STRING" id="64702.SAMN05443377_10271"/>
<comment type="catalytic activity">
    <reaction evidence="5">
        <text>L-methionyl-tRNA(fMet) + (6R)-10-formyltetrahydrofolate = N-formyl-L-methionyl-tRNA(fMet) + (6S)-5,6,7,8-tetrahydrofolate + H(+)</text>
        <dbReference type="Rhea" id="RHEA:24380"/>
        <dbReference type="Rhea" id="RHEA-COMP:9952"/>
        <dbReference type="Rhea" id="RHEA-COMP:9953"/>
        <dbReference type="ChEBI" id="CHEBI:15378"/>
        <dbReference type="ChEBI" id="CHEBI:57453"/>
        <dbReference type="ChEBI" id="CHEBI:78530"/>
        <dbReference type="ChEBI" id="CHEBI:78844"/>
        <dbReference type="ChEBI" id="CHEBI:195366"/>
        <dbReference type="EC" id="2.1.2.9"/>
    </reaction>
</comment>
<comment type="similarity">
    <text evidence="1 5">Belongs to the Fmt family.</text>
</comment>
<keyword evidence="3 5" id="KW-0808">Transferase</keyword>
<evidence type="ECO:0000256" key="5">
    <source>
        <dbReference type="HAMAP-Rule" id="MF_00182"/>
    </source>
</evidence>
<protein>
    <recommendedName>
        <fullName evidence="2 5">Methionyl-tRNA formyltransferase</fullName>
        <ecNumber evidence="2 5">2.1.2.9</ecNumber>
    </recommendedName>
</protein>
<dbReference type="InterPro" id="IPR036477">
    <property type="entry name" value="Formyl_transf_N_sf"/>
</dbReference>
<dbReference type="Pfam" id="PF02911">
    <property type="entry name" value="Formyl_trans_C"/>
    <property type="match status" value="1"/>
</dbReference>
<accession>A0A1H9Q0T2</accession>
<evidence type="ECO:0000256" key="4">
    <source>
        <dbReference type="ARBA" id="ARBA00022917"/>
    </source>
</evidence>
<feature type="binding site" evidence="5">
    <location>
        <begin position="109"/>
        <end position="112"/>
    </location>
    <ligand>
        <name>(6S)-5,6,7,8-tetrahydrofolate</name>
        <dbReference type="ChEBI" id="CHEBI:57453"/>
    </ligand>
</feature>
<evidence type="ECO:0000259" key="7">
    <source>
        <dbReference type="Pfam" id="PF02911"/>
    </source>
</evidence>
<keyword evidence="4 5" id="KW-0648">Protein biosynthesis</keyword>
<evidence type="ECO:0000256" key="2">
    <source>
        <dbReference type="ARBA" id="ARBA00012261"/>
    </source>
</evidence>
<sequence length="314" mass="33314">MRIAFAGTPRTAVPSLRALLAAGHRIEAVITRPDAPAGRGKKVVDSPVAQEARRLGLRVLKPAHPRDEDFVARLGEIAPQACAVVAYGALLPQNVLDLVPHGWINLHFSLLPRWRGAAPVQRALMAGDEFSGVTTFRIVKQLDAGPIYRLRRVAVGPEETAGELLGRLADLGAGTLVDTFTDIAAGREPTPQSPDGVTLARKVGVEDAHLEWTRPADELIRLIRATSPSPGAWTEFEGRRFKVLGARRVVQDMDAAVLAAGELDVHPHAVLVGAADAPVELTSVQAFGKKAMTAAEWARGAKPAPGARLGDGAS</sequence>
<dbReference type="EC" id="2.1.2.9" evidence="2 5"/>
<dbReference type="InterPro" id="IPR011034">
    <property type="entry name" value="Formyl_transferase-like_C_sf"/>
</dbReference>
<name>A0A1H9Q0T2_9ACTN</name>
<evidence type="ECO:0000256" key="1">
    <source>
        <dbReference type="ARBA" id="ARBA00010699"/>
    </source>
</evidence>
<keyword evidence="9" id="KW-1185">Reference proteome</keyword>
<reference evidence="8 9" key="1">
    <citation type="submission" date="2016-10" db="EMBL/GenBank/DDBJ databases">
        <authorList>
            <person name="de Groot N.N."/>
        </authorList>
    </citation>
    <scope>NUCLEOTIDE SEQUENCE [LARGE SCALE GENOMIC DNA]</scope>
    <source>
        <strain evidence="8 9">DSM 16859</strain>
    </source>
</reference>
<dbReference type="HAMAP" id="MF_00182">
    <property type="entry name" value="Formyl_trans"/>
    <property type="match status" value="1"/>
</dbReference>
<gene>
    <name evidence="5" type="primary">fmt</name>
    <name evidence="8" type="ORF">SAMN05443377_10271</name>
</gene>
<organism evidence="8 9">
    <name type="scientific">Propionibacterium cyclohexanicum</name>
    <dbReference type="NCBI Taxonomy" id="64702"/>
    <lineage>
        <taxon>Bacteria</taxon>
        <taxon>Bacillati</taxon>
        <taxon>Actinomycetota</taxon>
        <taxon>Actinomycetes</taxon>
        <taxon>Propionibacteriales</taxon>
        <taxon>Propionibacteriaceae</taxon>
        <taxon>Propionibacterium</taxon>
    </lineage>
</organism>
<dbReference type="Pfam" id="PF00551">
    <property type="entry name" value="Formyl_trans_N"/>
    <property type="match status" value="1"/>
</dbReference>
<dbReference type="InterPro" id="IPR041711">
    <property type="entry name" value="Met-tRNA-FMT_N"/>
</dbReference>
<evidence type="ECO:0000259" key="6">
    <source>
        <dbReference type="Pfam" id="PF00551"/>
    </source>
</evidence>
<dbReference type="RefSeq" id="WP_091966999.1">
    <property type="nucleotide sequence ID" value="NZ_FOGZ01000002.1"/>
</dbReference>
<dbReference type="InterPro" id="IPR044135">
    <property type="entry name" value="Met-tRNA-FMT_C"/>
</dbReference>